<protein>
    <recommendedName>
        <fullName evidence="1">Imm-5-like domain-containing protein</fullName>
    </recommendedName>
</protein>
<reference evidence="3" key="1">
    <citation type="submission" date="2016-12" db="EMBL/GenBank/DDBJ databases">
        <authorList>
            <person name="Varghese N."/>
            <person name="Submissions S."/>
        </authorList>
    </citation>
    <scope>NUCLEOTIDE SEQUENCE [LARGE SCALE GENOMIC DNA]</scope>
    <source>
        <strain evidence="3">DSM 11544</strain>
    </source>
</reference>
<dbReference type="Proteomes" id="UP000184010">
    <property type="component" value="Unassembled WGS sequence"/>
</dbReference>
<dbReference type="RefSeq" id="WP_084078625.1">
    <property type="nucleotide sequence ID" value="NZ_FRDN01000008.1"/>
</dbReference>
<evidence type="ECO:0000259" key="1">
    <source>
        <dbReference type="Pfam" id="PF21805"/>
    </source>
</evidence>
<keyword evidence="3" id="KW-1185">Reference proteome</keyword>
<dbReference type="EMBL" id="FRDN01000008">
    <property type="protein sequence ID" value="SHN75335.1"/>
    <property type="molecule type" value="Genomic_DNA"/>
</dbReference>
<proteinExistence type="predicted"/>
<dbReference type="InterPro" id="IPR048667">
    <property type="entry name" value="Imm5-like"/>
</dbReference>
<evidence type="ECO:0000313" key="3">
    <source>
        <dbReference type="Proteomes" id="UP000184010"/>
    </source>
</evidence>
<accession>A0A1M7TXB4</accession>
<name>A0A1M7TXB4_9FIRM</name>
<organism evidence="2 3">
    <name type="scientific">Desulfitobacterium chlororespirans DSM 11544</name>
    <dbReference type="NCBI Taxonomy" id="1121395"/>
    <lineage>
        <taxon>Bacteria</taxon>
        <taxon>Bacillati</taxon>
        <taxon>Bacillota</taxon>
        <taxon>Clostridia</taxon>
        <taxon>Eubacteriales</taxon>
        <taxon>Desulfitobacteriaceae</taxon>
        <taxon>Desulfitobacterium</taxon>
    </lineage>
</organism>
<evidence type="ECO:0000313" key="2">
    <source>
        <dbReference type="EMBL" id="SHN75335.1"/>
    </source>
</evidence>
<sequence>MRKILFSRESACIQPLRSLIEKQTHKTLVLWALDCTPRFLDIFEKDFPNEKRPRELIGIAKQWAKGEVKMPVAKKAIHAAHNAATDAEGYPAAQAAARAIGHAAATIHVETHALGIVFYGLTALVYAEKPDDFDAFVTKECNWFLDRLKYWEANHDKVDMTWASFLRDENAPNKEALLRKKLKVKDQDMSVNSKPLFSMS</sequence>
<dbReference type="STRING" id="1121395.SAMN02745215_02659"/>
<gene>
    <name evidence="2" type="ORF">SAMN02745215_02659</name>
</gene>
<dbReference type="AlphaFoldDB" id="A0A1M7TXB4"/>
<dbReference type="Pfam" id="PF21805">
    <property type="entry name" value="Imm5_like"/>
    <property type="match status" value="1"/>
</dbReference>
<feature type="domain" description="Imm-5-like" evidence="1">
    <location>
        <begin position="19"/>
        <end position="148"/>
    </location>
</feature>